<sequence>MYHITDGGTISEETPLQHDERYLLRQQRPSNRHLDPAAVIVHGARIASDNSCSSDSNGSYCTTELSSEQQPIVVASRGGTTNTSANITMDDTKKVLLKVGFDFLILCCVGFPILIFFLVGYPFERGFFCDDESLMHPFHDSTVKNWMLYIIGILLPVIVFNTTGARASSTRGSQIRALKGTIRWRTKPDRGNKFMLVDKKESIMCGGEDTNNNGKSTSN</sequence>
<feature type="transmembrane region" description="Helical" evidence="1">
    <location>
        <begin position="143"/>
        <end position="161"/>
    </location>
</feature>
<evidence type="ECO:0000313" key="2">
    <source>
        <dbReference type="EnsemblMetazoa" id="ACUA004657-PA"/>
    </source>
</evidence>
<reference evidence="3" key="1">
    <citation type="submission" date="2013-09" db="EMBL/GenBank/DDBJ databases">
        <title>The Genome Sequence of Anopheles culicifacies species A.</title>
        <authorList>
            <consortium name="The Broad Institute Genomics Platform"/>
            <person name="Neafsey D.E."/>
            <person name="Besansky N."/>
            <person name="Howell P."/>
            <person name="Walton C."/>
            <person name="Young S.K."/>
            <person name="Zeng Q."/>
            <person name="Gargeya S."/>
            <person name="Fitzgerald M."/>
            <person name="Haas B."/>
            <person name="Abouelleil A."/>
            <person name="Allen A.W."/>
            <person name="Alvarado L."/>
            <person name="Arachchi H.M."/>
            <person name="Berlin A.M."/>
            <person name="Chapman S.B."/>
            <person name="Gainer-Dewar J."/>
            <person name="Goldberg J."/>
            <person name="Griggs A."/>
            <person name="Gujja S."/>
            <person name="Hansen M."/>
            <person name="Howarth C."/>
            <person name="Imamovic A."/>
            <person name="Ireland A."/>
            <person name="Larimer J."/>
            <person name="McCowan C."/>
            <person name="Murphy C."/>
            <person name="Pearson M."/>
            <person name="Poon T.W."/>
            <person name="Priest M."/>
            <person name="Roberts A."/>
            <person name="Saif S."/>
            <person name="Shea T."/>
            <person name="Sisk P."/>
            <person name="Sykes S."/>
            <person name="Wortman J."/>
            <person name="Nusbaum C."/>
            <person name="Birren B."/>
        </authorList>
    </citation>
    <scope>NUCLEOTIDE SEQUENCE [LARGE SCALE GENOMIC DNA]</scope>
    <source>
        <strain evidence="3">A-37</strain>
    </source>
</reference>
<protein>
    <recommendedName>
        <fullName evidence="4">Phosphatidic acid phosphatase type 2/haloperoxidase domain-containing protein</fullName>
    </recommendedName>
</protein>
<dbReference type="STRING" id="139723.A0A182LXZ3"/>
<evidence type="ECO:0000313" key="3">
    <source>
        <dbReference type="Proteomes" id="UP000075883"/>
    </source>
</evidence>
<accession>A0A182LXZ3</accession>
<name>A0A182LXZ3_9DIPT</name>
<keyword evidence="1" id="KW-0472">Membrane</keyword>
<dbReference type="AlphaFoldDB" id="A0A182LXZ3"/>
<keyword evidence="3" id="KW-1185">Reference proteome</keyword>
<feature type="transmembrane region" description="Helical" evidence="1">
    <location>
        <begin position="103"/>
        <end position="123"/>
    </location>
</feature>
<proteinExistence type="predicted"/>
<reference evidence="2" key="2">
    <citation type="submission" date="2020-05" db="UniProtKB">
        <authorList>
            <consortium name="EnsemblMetazoa"/>
        </authorList>
    </citation>
    <scope>IDENTIFICATION</scope>
    <source>
        <strain evidence="2">A-37</strain>
    </source>
</reference>
<keyword evidence="1" id="KW-0812">Transmembrane</keyword>
<organism evidence="2 3">
    <name type="scientific">Anopheles culicifacies</name>
    <dbReference type="NCBI Taxonomy" id="139723"/>
    <lineage>
        <taxon>Eukaryota</taxon>
        <taxon>Metazoa</taxon>
        <taxon>Ecdysozoa</taxon>
        <taxon>Arthropoda</taxon>
        <taxon>Hexapoda</taxon>
        <taxon>Insecta</taxon>
        <taxon>Pterygota</taxon>
        <taxon>Neoptera</taxon>
        <taxon>Endopterygota</taxon>
        <taxon>Diptera</taxon>
        <taxon>Nematocera</taxon>
        <taxon>Culicoidea</taxon>
        <taxon>Culicidae</taxon>
        <taxon>Anophelinae</taxon>
        <taxon>Anopheles</taxon>
        <taxon>culicifacies species complex</taxon>
    </lineage>
</organism>
<dbReference type="EnsemblMetazoa" id="ACUA004657-RA">
    <property type="protein sequence ID" value="ACUA004657-PA"/>
    <property type="gene ID" value="ACUA004657"/>
</dbReference>
<keyword evidence="1" id="KW-1133">Transmembrane helix</keyword>
<dbReference type="VEuPathDB" id="VectorBase:ACUA004657"/>
<evidence type="ECO:0008006" key="4">
    <source>
        <dbReference type="Google" id="ProtNLM"/>
    </source>
</evidence>
<dbReference type="Proteomes" id="UP000075883">
    <property type="component" value="Unassembled WGS sequence"/>
</dbReference>
<evidence type="ECO:0000256" key="1">
    <source>
        <dbReference type="SAM" id="Phobius"/>
    </source>
</evidence>
<dbReference type="EMBL" id="AXCM01005724">
    <property type="status" value="NOT_ANNOTATED_CDS"/>
    <property type="molecule type" value="Genomic_DNA"/>
</dbReference>